<feature type="region of interest" description="Disordered" evidence="1">
    <location>
        <begin position="1"/>
        <end position="72"/>
    </location>
</feature>
<protein>
    <submittedName>
        <fullName evidence="2">Uncharacterized protein</fullName>
    </submittedName>
</protein>
<reference evidence="2 3" key="1">
    <citation type="submission" date="2023-01" db="EMBL/GenBank/DDBJ databases">
        <title>Analysis of 21 Apiospora genomes using comparative genomics revels a genus with tremendous synthesis potential of carbohydrate active enzymes and secondary metabolites.</title>
        <authorList>
            <person name="Sorensen T."/>
        </authorList>
    </citation>
    <scope>NUCLEOTIDE SEQUENCE [LARGE SCALE GENOMIC DNA]</scope>
    <source>
        <strain evidence="2 3">CBS 117206</strain>
    </source>
</reference>
<name>A0AAW0RCV8_9PEZI</name>
<keyword evidence="3" id="KW-1185">Reference proteome</keyword>
<organism evidence="2 3">
    <name type="scientific">Apiospora kogelbergensis</name>
    <dbReference type="NCBI Taxonomy" id="1337665"/>
    <lineage>
        <taxon>Eukaryota</taxon>
        <taxon>Fungi</taxon>
        <taxon>Dikarya</taxon>
        <taxon>Ascomycota</taxon>
        <taxon>Pezizomycotina</taxon>
        <taxon>Sordariomycetes</taxon>
        <taxon>Xylariomycetidae</taxon>
        <taxon>Amphisphaeriales</taxon>
        <taxon>Apiosporaceae</taxon>
        <taxon>Apiospora</taxon>
    </lineage>
</organism>
<sequence length="72" mass="8107">MSSGSGRNPTKPGSYGIEYWKRDPSPPVTETMQSLHRRDAQDSKQVYKNKAGSSISRYSSRYPTYSSSKKSK</sequence>
<comment type="caution">
    <text evidence="2">The sequence shown here is derived from an EMBL/GenBank/DDBJ whole genome shotgun (WGS) entry which is preliminary data.</text>
</comment>
<dbReference type="Proteomes" id="UP001392437">
    <property type="component" value="Unassembled WGS sequence"/>
</dbReference>
<evidence type="ECO:0000313" key="3">
    <source>
        <dbReference type="Proteomes" id="UP001392437"/>
    </source>
</evidence>
<proteinExistence type="predicted"/>
<gene>
    <name evidence="2" type="ORF">PG999_000925</name>
</gene>
<evidence type="ECO:0000256" key="1">
    <source>
        <dbReference type="SAM" id="MobiDB-lite"/>
    </source>
</evidence>
<feature type="compositionally biased region" description="Low complexity" evidence="1">
    <location>
        <begin position="53"/>
        <end position="72"/>
    </location>
</feature>
<dbReference type="EMBL" id="JAQQWP010000001">
    <property type="protein sequence ID" value="KAK8132752.1"/>
    <property type="molecule type" value="Genomic_DNA"/>
</dbReference>
<evidence type="ECO:0000313" key="2">
    <source>
        <dbReference type="EMBL" id="KAK8132752.1"/>
    </source>
</evidence>
<accession>A0AAW0RCV8</accession>
<dbReference type="AlphaFoldDB" id="A0AAW0RCV8"/>